<evidence type="ECO:0000256" key="4">
    <source>
        <dbReference type="ARBA" id="ARBA00022692"/>
    </source>
</evidence>
<feature type="transmembrane region" description="Helical" evidence="7">
    <location>
        <begin position="228"/>
        <end position="248"/>
    </location>
</feature>
<sequence>MRVKKRAIVCFLLPCLLLFVFVYLVPIIIVFFTSLFEYKSGGVFRFIGLENYIEAVVYDKRLHKALANTGIWALLQSTIHVGIGTVTAIILSRKRRGWKVLRTIYMIPNVVSASALGIIFLNVFNAKYGLINSFVSMVTGKDFNKNWFFDNDSAFITVTWSWLLYAGLIMILVLAGLSSIPNEITEAAKIDGATKLQIDFKVKLPMIRTVMGTCLILSSTSMLREFELIFLTTNGGPGTITLNLPLYLYKTSLIDNNYGYANMMGVLLIVLGVIVVYCINKIFRMNDADY</sequence>
<keyword evidence="3" id="KW-1003">Cell membrane</keyword>
<keyword evidence="5 7" id="KW-1133">Transmembrane helix</keyword>
<dbReference type="AlphaFoldDB" id="A0A6P1TH05"/>
<evidence type="ECO:0000256" key="7">
    <source>
        <dbReference type="RuleBase" id="RU363032"/>
    </source>
</evidence>
<dbReference type="Pfam" id="PF00528">
    <property type="entry name" value="BPD_transp_1"/>
    <property type="match status" value="1"/>
</dbReference>
<keyword evidence="2 7" id="KW-0813">Transport</keyword>
<keyword evidence="10" id="KW-1185">Reference proteome</keyword>
<feature type="transmembrane region" description="Helical" evidence="7">
    <location>
        <begin position="71"/>
        <end position="91"/>
    </location>
</feature>
<proteinExistence type="inferred from homology"/>
<dbReference type="Gene3D" id="1.10.3720.10">
    <property type="entry name" value="MetI-like"/>
    <property type="match status" value="1"/>
</dbReference>
<evidence type="ECO:0000256" key="1">
    <source>
        <dbReference type="ARBA" id="ARBA00004651"/>
    </source>
</evidence>
<dbReference type="InterPro" id="IPR000515">
    <property type="entry name" value="MetI-like"/>
</dbReference>
<evidence type="ECO:0000313" key="9">
    <source>
        <dbReference type="EMBL" id="QHQ59587.1"/>
    </source>
</evidence>
<dbReference type="GO" id="GO:0005886">
    <property type="term" value="C:plasma membrane"/>
    <property type="evidence" value="ECO:0007669"/>
    <property type="project" value="UniProtKB-SubCell"/>
</dbReference>
<dbReference type="GO" id="GO:0055085">
    <property type="term" value="P:transmembrane transport"/>
    <property type="evidence" value="ECO:0007669"/>
    <property type="project" value="InterPro"/>
</dbReference>
<dbReference type="PANTHER" id="PTHR43227:SF8">
    <property type="entry name" value="DIACETYLCHITOBIOSE UPTAKE SYSTEM PERMEASE PROTEIN DASB"/>
    <property type="match status" value="1"/>
</dbReference>
<evidence type="ECO:0000256" key="2">
    <source>
        <dbReference type="ARBA" id="ARBA00022448"/>
    </source>
</evidence>
<dbReference type="SUPFAM" id="SSF161098">
    <property type="entry name" value="MetI-like"/>
    <property type="match status" value="1"/>
</dbReference>
<keyword evidence="6 7" id="KW-0472">Membrane</keyword>
<dbReference type="Proteomes" id="UP000464314">
    <property type="component" value="Chromosome"/>
</dbReference>
<dbReference type="KEGG" id="anr:Ana3638_01215"/>
<evidence type="ECO:0000259" key="8">
    <source>
        <dbReference type="PROSITE" id="PS50928"/>
    </source>
</evidence>
<evidence type="ECO:0000256" key="5">
    <source>
        <dbReference type="ARBA" id="ARBA00022989"/>
    </source>
</evidence>
<name>A0A6P1TH05_9FIRM</name>
<feature type="transmembrane region" description="Helical" evidence="7">
    <location>
        <begin position="260"/>
        <end position="279"/>
    </location>
</feature>
<feature type="transmembrane region" description="Helical" evidence="7">
    <location>
        <begin position="154"/>
        <end position="177"/>
    </location>
</feature>
<dbReference type="InterPro" id="IPR035906">
    <property type="entry name" value="MetI-like_sf"/>
</dbReference>
<feature type="transmembrane region" description="Helical" evidence="7">
    <location>
        <begin position="103"/>
        <end position="124"/>
    </location>
</feature>
<dbReference type="InterPro" id="IPR050809">
    <property type="entry name" value="UgpAE/MalFG_permease"/>
</dbReference>
<dbReference type="EMBL" id="CP048000">
    <property type="protein sequence ID" value="QHQ59587.1"/>
    <property type="molecule type" value="Genomic_DNA"/>
</dbReference>
<dbReference type="CDD" id="cd06261">
    <property type="entry name" value="TM_PBP2"/>
    <property type="match status" value="1"/>
</dbReference>
<reference evidence="9 10" key="1">
    <citation type="submission" date="2020-01" db="EMBL/GenBank/DDBJ databases">
        <title>Genome analysis of Anaerocolumna sp. CBA3638.</title>
        <authorList>
            <person name="Kim J."/>
            <person name="Roh S.W."/>
        </authorList>
    </citation>
    <scope>NUCLEOTIDE SEQUENCE [LARGE SCALE GENOMIC DNA]</scope>
    <source>
        <strain evidence="9 10">CBA3638</strain>
    </source>
</reference>
<dbReference type="PROSITE" id="PS50928">
    <property type="entry name" value="ABC_TM1"/>
    <property type="match status" value="1"/>
</dbReference>
<comment type="similarity">
    <text evidence="7">Belongs to the binding-protein-dependent transport system permease family.</text>
</comment>
<dbReference type="RefSeq" id="WP_161836302.1">
    <property type="nucleotide sequence ID" value="NZ_CP048000.1"/>
</dbReference>
<evidence type="ECO:0000313" key="10">
    <source>
        <dbReference type="Proteomes" id="UP000464314"/>
    </source>
</evidence>
<accession>A0A6P1TH05</accession>
<keyword evidence="4 7" id="KW-0812">Transmembrane</keyword>
<protein>
    <submittedName>
        <fullName evidence="9">ABC transporter permease subunit</fullName>
    </submittedName>
</protein>
<comment type="subcellular location">
    <subcellularLocation>
        <location evidence="1 7">Cell membrane</location>
        <topology evidence="1 7">Multi-pass membrane protein</topology>
    </subcellularLocation>
</comment>
<feature type="transmembrane region" description="Helical" evidence="7">
    <location>
        <begin position="7"/>
        <end position="32"/>
    </location>
</feature>
<feature type="domain" description="ABC transmembrane type-1" evidence="8">
    <location>
        <begin position="66"/>
        <end position="279"/>
    </location>
</feature>
<organism evidence="9 10">
    <name type="scientific">Anaerocolumna sedimenticola</name>
    <dbReference type="NCBI Taxonomy" id="2696063"/>
    <lineage>
        <taxon>Bacteria</taxon>
        <taxon>Bacillati</taxon>
        <taxon>Bacillota</taxon>
        <taxon>Clostridia</taxon>
        <taxon>Lachnospirales</taxon>
        <taxon>Lachnospiraceae</taxon>
        <taxon>Anaerocolumna</taxon>
    </lineage>
</organism>
<evidence type="ECO:0000256" key="6">
    <source>
        <dbReference type="ARBA" id="ARBA00023136"/>
    </source>
</evidence>
<dbReference type="PANTHER" id="PTHR43227">
    <property type="entry name" value="BLL4140 PROTEIN"/>
    <property type="match status" value="1"/>
</dbReference>
<evidence type="ECO:0000256" key="3">
    <source>
        <dbReference type="ARBA" id="ARBA00022475"/>
    </source>
</evidence>
<gene>
    <name evidence="9" type="ORF">Ana3638_01215</name>
</gene>